<evidence type="ECO:0000313" key="3">
    <source>
        <dbReference type="Proteomes" id="UP000256964"/>
    </source>
</evidence>
<dbReference type="Proteomes" id="UP000256964">
    <property type="component" value="Unassembled WGS sequence"/>
</dbReference>
<feature type="region of interest" description="Disordered" evidence="1">
    <location>
        <begin position="52"/>
        <end position="91"/>
    </location>
</feature>
<feature type="compositionally biased region" description="Gly residues" evidence="1">
    <location>
        <begin position="1"/>
        <end position="10"/>
    </location>
</feature>
<feature type="region of interest" description="Disordered" evidence="1">
    <location>
        <begin position="1"/>
        <end position="29"/>
    </location>
</feature>
<feature type="compositionally biased region" description="Low complexity" evidence="1">
    <location>
        <begin position="11"/>
        <end position="23"/>
    </location>
</feature>
<dbReference type="AlphaFoldDB" id="A0A371DRU0"/>
<evidence type="ECO:0000256" key="1">
    <source>
        <dbReference type="SAM" id="MobiDB-lite"/>
    </source>
</evidence>
<sequence>MMRTPGGVGGPAHAAGPARLAGGSQSGHRGGIARRIELGIAQGHLCPAVGRAPACTTRRPETGRGRGTAGDGTKTMRGGTDRRARGGAGTESLSERTRHYHHQLSAGAPQALWTLMRPASTTLALNCRSPRIFSSTSDTVRTVTVAASDSDSHPRGRPSGPSTTHKMRICLREAITATVATDLAHQIQNYGVLSWVFWYIYRPPDVEGAMSLGIALTLIHPRVLGHCHTSPSSRRGDA</sequence>
<evidence type="ECO:0000313" key="2">
    <source>
        <dbReference type="EMBL" id="RDX55235.1"/>
    </source>
</evidence>
<organism evidence="2 3">
    <name type="scientific">Lentinus brumalis</name>
    <dbReference type="NCBI Taxonomy" id="2498619"/>
    <lineage>
        <taxon>Eukaryota</taxon>
        <taxon>Fungi</taxon>
        <taxon>Dikarya</taxon>
        <taxon>Basidiomycota</taxon>
        <taxon>Agaricomycotina</taxon>
        <taxon>Agaricomycetes</taxon>
        <taxon>Polyporales</taxon>
        <taxon>Polyporaceae</taxon>
        <taxon>Lentinus</taxon>
    </lineage>
</organism>
<keyword evidence="3" id="KW-1185">Reference proteome</keyword>
<dbReference type="EMBL" id="KZ857383">
    <property type="protein sequence ID" value="RDX55235.1"/>
    <property type="molecule type" value="Genomic_DNA"/>
</dbReference>
<protein>
    <submittedName>
        <fullName evidence="2">Uncharacterized protein</fullName>
    </submittedName>
</protein>
<accession>A0A371DRU0</accession>
<name>A0A371DRU0_9APHY</name>
<reference evidence="2 3" key="1">
    <citation type="journal article" date="2018" name="Biotechnol. Biofuels">
        <title>Integrative visual omics of the white-rot fungus Polyporus brumalis exposes the biotechnological potential of its oxidative enzymes for delignifying raw plant biomass.</title>
        <authorList>
            <person name="Miyauchi S."/>
            <person name="Rancon A."/>
            <person name="Drula E."/>
            <person name="Hage H."/>
            <person name="Chaduli D."/>
            <person name="Favel A."/>
            <person name="Grisel S."/>
            <person name="Henrissat B."/>
            <person name="Herpoel-Gimbert I."/>
            <person name="Ruiz-Duenas F.J."/>
            <person name="Chevret D."/>
            <person name="Hainaut M."/>
            <person name="Lin J."/>
            <person name="Wang M."/>
            <person name="Pangilinan J."/>
            <person name="Lipzen A."/>
            <person name="Lesage-Meessen L."/>
            <person name="Navarro D."/>
            <person name="Riley R."/>
            <person name="Grigoriev I.V."/>
            <person name="Zhou S."/>
            <person name="Raouche S."/>
            <person name="Rosso M.N."/>
        </authorList>
    </citation>
    <scope>NUCLEOTIDE SEQUENCE [LARGE SCALE GENOMIC DNA]</scope>
    <source>
        <strain evidence="2 3">BRFM 1820</strain>
    </source>
</reference>
<proteinExistence type="predicted"/>
<gene>
    <name evidence="2" type="ORF">OH76DRAFT_880447</name>
</gene>
<feature type="region of interest" description="Disordered" evidence="1">
    <location>
        <begin position="145"/>
        <end position="165"/>
    </location>
</feature>